<protein>
    <submittedName>
        <fullName evidence="1">Uncharacterized protein</fullName>
    </submittedName>
</protein>
<gene>
    <name evidence="1" type="ORF">C9374_014505</name>
</gene>
<dbReference type="Proteomes" id="UP000816034">
    <property type="component" value="Unassembled WGS sequence"/>
</dbReference>
<dbReference type="AlphaFoldDB" id="A0AA88GUH0"/>
<reference evidence="1 2" key="1">
    <citation type="journal article" date="2018" name="BMC Genomics">
        <title>The genome of Naegleria lovaniensis, the basis for a comparative approach to unravel pathogenicity factors of the human pathogenic amoeba N. fowleri.</title>
        <authorList>
            <person name="Liechti N."/>
            <person name="Schurch N."/>
            <person name="Bruggmann R."/>
            <person name="Wittwer M."/>
        </authorList>
    </citation>
    <scope>NUCLEOTIDE SEQUENCE [LARGE SCALE GENOMIC DNA]</scope>
    <source>
        <strain evidence="1 2">ATCC 30569</strain>
    </source>
</reference>
<dbReference type="RefSeq" id="XP_044553097.1">
    <property type="nucleotide sequence ID" value="XM_044690500.1"/>
</dbReference>
<name>A0AA88GUH0_NAELO</name>
<accession>A0AA88GUH0</accession>
<dbReference type="GeneID" id="68106958"/>
<keyword evidence="2" id="KW-1185">Reference proteome</keyword>
<evidence type="ECO:0000313" key="2">
    <source>
        <dbReference type="Proteomes" id="UP000816034"/>
    </source>
</evidence>
<organism evidence="1 2">
    <name type="scientific">Naegleria lovaniensis</name>
    <name type="common">Amoeba</name>
    <dbReference type="NCBI Taxonomy" id="51637"/>
    <lineage>
        <taxon>Eukaryota</taxon>
        <taxon>Discoba</taxon>
        <taxon>Heterolobosea</taxon>
        <taxon>Tetramitia</taxon>
        <taxon>Eutetramitia</taxon>
        <taxon>Vahlkampfiidae</taxon>
        <taxon>Naegleria</taxon>
    </lineage>
</organism>
<sequence length="125" mass="14004">MTFTTTVVGTPELPSDRKIVSSARSSWIGLLKYMFSIIQTGTIKSAQLLWVVLKAMITSMAPSLNVEITTTPSIEQFPRSLGLNTKMFLTLDYSVPLVVNLKSSSNRQHSNSNTNIRRIVYEKQH</sequence>
<proteinExistence type="predicted"/>
<comment type="caution">
    <text evidence="1">The sequence shown here is derived from an EMBL/GenBank/DDBJ whole genome shotgun (WGS) entry which is preliminary data.</text>
</comment>
<evidence type="ECO:0000313" key="1">
    <source>
        <dbReference type="EMBL" id="KAG2389105.1"/>
    </source>
</evidence>
<dbReference type="EMBL" id="PYSW02000008">
    <property type="protein sequence ID" value="KAG2389105.1"/>
    <property type="molecule type" value="Genomic_DNA"/>
</dbReference>